<dbReference type="RefSeq" id="XP_033573456.1">
    <property type="nucleotide sequence ID" value="XM_033729073.1"/>
</dbReference>
<dbReference type="GeneID" id="54469966"/>
<dbReference type="AlphaFoldDB" id="A0A6A6YCF5"/>
<keyword evidence="2" id="KW-1185">Reference proteome</keyword>
<sequence length="113" mass="12887">MTLLVKGCPLLLLATAATLAILAIFSTRLVSPLASSRHTSASRVEISRMLMMVSFRNLEPYNTRIRLMRMLPVTLYPRSCSIFLRLSQNITVTIPLHTLRTIHTLRMQSRRSF</sequence>
<evidence type="ECO:0000313" key="3">
    <source>
        <dbReference type="RefSeq" id="XP_033573456.1"/>
    </source>
</evidence>
<dbReference type="EMBL" id="MU003707">
    <property type="protein sequence ID" value="KAF2806492.1"/>
    <property type="molecule type" value="Genomic_DNA"/>
</dbReference>
<proteinExistence type="predicted"/>
<protein>
    <submittedName>
        <fullName evidence="1 3">Uncharacterized protein</fullName>
    </submittedName>
</protein>
<dbReference type="Proteomes" id="UP000504636">
    <property type="component" value="Unplaced"/>
</dbReference>
<name>A0A6A6YCF5_9PEZI</name>
<reference evidence="3" key="3">
    <citation type="submission" date="2025-04" db="UniProtKB">
        <authorList>
            <consortium name="RefSeq"/>
        </authorList>
    </citation>
    <scope>IDENTIFICATION</scope>
    <source>
        <strain evidence="3">CBS 304.34</strain>
    </source>
</reference>
<evidence type="ECO:0000313" key="1">
    <source>
        <dbReference type="EMBL" id="KAF2806492.1"/>
    </source>
</evidence>
<reference evidence="3" key="2">
    <citation type="submission" date="2020-04" db="EMBL/GenBank/DDBJ databases">
        <authorList>
            <consortium name="NCBI Genome Project"/>
        </authorList>
    </citation>
    <scope>NUCLEOTIDE SEQUENCE</scope>
    <source>
        <strain evidence="3">CBS 304.34</strain>
    </source>
</reference>
<accession>A0A6A6YCF5</accession>
<organism evidence="1">
    <name type="scientific">Mytilinidion resinicola</name>
    <dbReference type="NCBI Taxonomy" id="574789"/>
    <lineage>
        <taxon>Eukaryota</taxon>
        <taxon>Fungi</taxon>
        <taxon>Dikarya</taxon>
        <taxon>Ascomycota</taxon>
        <taxon>Pezizomycotina</taxon>
        <taxon>Dothideomycetes</taxon>
        <taxon>Pleosporomycetidae</taxon>
        <taxon>Mytilinidiales</taxon>
        <taxon>Mytilinidiaceae</taxon>
        <taxon>Mytilinidion</taxon>
    </lineage>
</organism>
<evidence type="ECO:0000313" key="2">
    <source>
        <dbReference type="Proteomes" id="UP000504636"/>
    </source>
</evidence>
<reference evidence="1 3" key="1">
    <citation type="journal article" date="2020" name="Stud. Mycol.">
        <title>101 Dothideomycetes genomes: a test case for predicting lifestyles and emergence of pathogens.</title>
        <authorList>
            <person name="Haridas S."/>
            <person name="Albert R."/>
            <person name="Binder M."/>
            <person name="Bloem J."/>
            <person name="Labutti K."/>
            <person name="Salamov A."/>
            <person name="Andreopoulos B."/>
            <person name="Baker S."/>
            <person name="Barry K."/>
            <person name="Bills G."/>
            <person name="Bluhm B."/>
            <person name="Cannon C."/>
            <person name="Castanera R."/>
            <person name="Culley D."/>
            <person name="Daum C."/>
            <person name="Ezra D."/>
            <person name="Gonzalez J."/>
            <person name="Henrissat B."/>
            <person name="Kuo A."/>
            <person name="Liang C."/>
            <person name="Lipzen A."/>
            <person name="Lutzoni F."/>
            <person name="Magnuson J."/>
            <person name="Mondo S."/>
            <person name="Nolan M."/>
            <person name="Ohm R."/>
            <person name="Pangilinan J."/>
            <person name="Park H.-J."/>
            <person name="Ramirez L."/>
            <person name="Alfaro M."/>
            <person name="Sun H."/>
            <person name="Tritt A."/>
            <person name="Yoshinaga Y."/>
            <person name="Zwiers L.-H."/>
            <person name="Turgeon B."/>
            <person name="Goodwin S."/>
            <person name="Spatafora J."/>
            <person name="Crous P."/>
            <person name="Grigoriev I."/>
        </authorList>
    </citation>
    <scope>NUCLEOTIDE SEQUENCE</scope>
    <source>
        <strain evidence="1 3">CBS 304.34</strain>
    </source>
</reference>
<gene>
    <name evidence="1 3" type="ORF">BDZ99DRAFT_96097</name>
</gene>